<organism evidence="2 3">
    <name type="scientific">Jaapia argillacea MUCL 33604</name>
    <dbReference type="NCBI Taxonomy" id="933084"/>
    <lineage>
        <taxon>Eukaryota</taxon>
        <taxon>Fungi</taxon>
        <taxon>Dikarya</taxon>
        <taxon>Basidiomycota</taxon>
        <taxon>Agaricomycotina</taxon>
        <taxon>Agaricomycetes</taxon>
        <taxon>Agaricomycetidae</taxon>
        <taxon>Jaapiales</taxon>
        <taxon>Jaapiaceae</taxon>
        <taxon>Jaapia</taxon>
    </lineage>
</organism>
<evidence type="ECO:0000256" key="1">
    <source>
        <dbReference type="SAM" id="MobiDB-lite"/>
    </source>
</evidence>
<proteinExistence type="predicted"/>
<dbReference type="Proteomes" id="UP000027265">
    <property type="component" value="Unassembled WGS sequence"/>
</dbReference>
<name>A0A067P7C1_9AGAM</name>
<feature type="non-terminal residue" evidence="2">
    <location>
        <position position="867"/>
    </location>
</feature>
<protein>
    <submittedName>
        <fullName evidence="2">Uncharacterized protein</fullName>
    </submittedName>
</protein>
<evidence type="ECO:0000313" key="2">
    <source>
        <dbReference type="EMBL" id="KDQ49730.1"/>
    </source>
</evidence>
<keyword evidence="3" id="KW-1185">Reference proteome</keyword>
<sequence>MDVPYYSLKDDEELLKQLEGDSEIIPSCRLLFLWSLLSTWFAVEVEVEDEDRIWTILLKVIRGNNEDLDAWLWVDGDEEWKTGLYPRKNSPLYLSMSNESRRDVAQALRQRMHSSQSHHSLETVARQRRVRETSDRQTRFTAIRWIIAMSNAVADRQVREGRRPMRTFQLLHHIRFDQQPLTGVYPPCQTTLSGFRWEMNRRHHKCHNYRLPGETLECWHAFMLWFYDKGELGVICLDRSKCSHIDYTPPSWFNFPDDFQHITQVVKGRIYLDSRDREHPDESSALLAILADKFSDEYREHELVLAGFWVDRLTELFTPDSWDTFNNQLSQHLRATVEPPSIQYLAWINLYPEKWRDRLVCPRTTQCWEKIRDMMTDKLPRPSPGTNSLSSSTNLHIHVGVVVWAVCKGYADEDFRWFKAILTVLGAFRGLQEVDETPMIANLLRCIVESGHTCHLSREKSLLVLYASVMIFVKKSEGFKFSGIADPDDEEVTCKSCKKRFGRNDTPAIYRGTSPVNEVHTGDSNLRSVVPESSNTDLTPTLDVGVPTSAPIPSAVYDPNPYNDINLPIEGEVDLIQEPFQGQWDRLVGHSFAPAFRPPLSEVHHHVPSSGFDLGWDNSQMNIDNTSIFGSIAPMNVQGLHPMIIAPVPTEGHDTINQSESAKLALTRFLDIIRGPGVDPIVRGDLLALARRELDVVQGNASTDHDSEQCQALPPPSAGPSQEQTMNLEPSFVTFPLVGSDVAPRITQRERDKRVLAIKEYLLSKLVETGVHVSKLPWSKLHALVIKRGYEIVNWPEGVLPPFIEKKGINGRPNEDIDLLYAAITNPDESCRLTFLPIPSVASGSGVQSMPSKPDELSGATGVVTMR</sequence>
<feature type="region of interest" description="Disordered" evidence="1">
    <location>
        <begin position="846"/>
        <end position="867"/>
    </location>
</feature>
<accession>A0A067P7C1</accession>
<dbReference type="InParanoid" id="A0A067P7C1"/>
<dbReference type="EMBL" id="KL197775">
    <property type="protein sequence ID" value="KDQ49730.1"/>
    <property type="molecule type" value="Genomic_DNA"/>
</dbReference>
<feature type="region of interest" description="Disordered" evidence="1">
    <location>
        <begin position="699"/>
        <end position="724"/>
    </location>
</feature>
<dbReference type="OrthoDB" id="2688041at2759"/>
<dbReference type="HOGENOM" id="CLU_018452_0_0_1"/>
<gene>
    <name evidence="2" type="ORF">JAAARDRAFT_212031</name>
</gene>
<evidence type="ECO:0000313" key="3">
    <source>
        <dbReference type="Proteomes" id="UP000027265"/>
    </source>
</evidence>
<dbReference type="AlphaFoldDB" id="A0A067P7C1"/>
<reference evidence="3" key="1">
    <citation type="journal article" date="2014" name="Proc. Natl. Acad. Sci. U.S.A.">
        <title>Extensive sampling of basidiomycete genomes demonstrates inadequacy of the white-rot/brown-rot paradigm for wood decay fungi.</title>
        <authorList>
            <person name="Riley R."/>
            <person name="Salamov A.A."/>
            <person name="Brown D.W."/>
            <person name="Nagy L.G."/>
            <person name="Floudas D."/>
            <person name="Held B.W."/>
            <person name="Levasseur A."/>
            <person name="Lombard V."/>
            <person name="Morin E."/>
            <person name="Otillar R."/>
            <person name="Lindquist E.A."/>
            <person name="Sun H."/>
            <person name="LaButti K.M."/>
            <person name="Schmutz J."/>
            <person name="Jabbour D."/>
            <person name="Luo H."/>
            <person name="Baker S.E."/>
            <person name="Pisabarro A.G."/>
            <person name="Walton J.D."/>
            <person name="Blanchette R.A."/>
            <person name="Henrissat B."/>
            <person name="Martin F."/>
            <person name="Cullen D."/>
            <person name="Hibbett D.S."/>
            <person name="Grigoriev I.V."/>
        </authorList>
    </citation>
    <scope>NUCLEOTIDE SEQUENCE [LARGE SCALE GENOMIC DNA]</scope>
    <source>
        <strain evidence="3">MUCL 33604</strain>
    </source>
</reference>